<name>A0A224YBG4_9ACAR</name>
<proteinExistence type="predicted"/>
<organism evidence="2">
    <name type="scientific">Rhipicephalus zambeziensis</name>
    <dbReference type="NCBI Taxonomy" id="60191"/>
    <lineage>
        <taxon>Eukaryota</taxon>
        <taxon>Metazoa</taxon>
        <taxon>Ecdysozoa</taxon>
        <taxon>Arthropoda</taxon>
        <taxon>Chelicerata</taxon>
        <taxon>Arachnida</taxon>
        <taxon>Acari</taxon>
        <taxon>Parasitiformes</taxon>
        <taxon>Ixodida</taxon>
        <taxon>Ixodoidea</taxon>
        <taxon>Ixodidae</taxon>
        <taxon>Rhipicephalinae</taxon>
        <taxon>Rhipicephalus</taxon>
        <taxon>Rhipicephalus</taxon>
    </lineage>
</organism>
<dbReference type="EMBL" id="GFPF01003099">
    <property type="protein sequence ID" value="MAA14245.1"/>
    <property type="molecule type" value="Transcribed_RNA"/>
</dbReference>
<accession>A0A224YBG4</accession>
<feature type="chain" id="PRO_5013211459" description="Secreted protein" evidence="1">
    <location>
        <begin position="30"/>
        <end position="91"/>
    </location>
</feature>
<keyword evidence="1" id="KW-0732">Signal</keyword>
<protein>
    <recommendedName>
        <fullName evidence="3">Secreted protein</fullName>
    </recommendedName>
</protein>
<evidence type="ECO:0000313" key="2">
    <source>
        <dbReference type="EMBL" id="MAA14245.1"/>
    </source>
</evidence>
<evidence type="ECO:0008006" key="3">
    <source>
        <dbReference type="Google" id="ProtNLM"/>
    </source>
</evidence>
<sequence>MAKVSSSRTIIVVVAVAFILSTLLEGTLAEDPESFRFAFRFPRLPRFKLPKMPSISPSSVAKARPSVLETFPTAAEVAMGAAEAAQEEEED</sequence>
<feature type="signal peptide" evidence="1">
    <location>
        <begin position="1"/>
        <end position="29"/>
    </location>
</feature>
<evidence type="ECO:0000256" key="1">
    <source>
        <dbReference type="SAM" id="SignalP"/>
    </source>
</evidence>
<dbReference type="AlphaFoldDB" id="A0A224YBG4"/>
<reference evidence="2" key="1">
    <citation type="journal article" date="2017" name="Parasit. Vectors">
        <title>Sialotranscriptomics of Rhipicephalus zambeziensis reveals intricate expression profiles of secretory proteins and suggests tight temporal transcriptional regulation during blood-feeding.</title>
        <authorList>
            <person name="de Castro M.H."/>
            <person name="de Klerk D."/>
            <person name="Pienaar R."/>
            <person name="Rees D.J.G."/>
            <person name="Mans B.J."/>
        </authorList>
    </citation>
    <scope>NUCLEOTIDE SEQUENCE</scope>
    <source>
        <tissue evidence="2">Salivary glands</tissue>
    </source>
</reference>